<evidence type="ECO:0000259" key="1">
    <source>
        <dbReference type="Pfam" id="PF18199"/>
    </source>
</evidence>
<comment type="caution">
    <text evidence="2">The sequence shown here is derived from an EMBL/GenBank/DDBJ whole genome shotgun (WGS) entry which is preliminary data.</text>
</comment>
<dbReference type="GO" id="GO:0007018">
    <property type="term" value="P:microtubule-based movement"/>
    <property type="evidence" value="ECO:0007669"/>
    <property type="project" value="InterPro"/>
</dbReference>
<dbReference type="InterPro" id="IPR026983">
    <property type="entry name" value="DHC"/>
</dbReference>
<dbReference type="PANTHER" id="PTHR22878">
    <property type="entry name" value="DYNEIN HEAVY CHAIN 6, AXONEMAL-LIKE-RELATED"/>
    <property type="match status" value="1"/>
</dbReference>
<proteinExistence type="predicted"/>
<feature type="domain" description="Dynein heavy chain C-terminal" evidence="1">
    <location>
        <begin position="27"/>
        <end position="103"/>
    </location>
</feature>
<dbReference type="EMBL" id="CADEAL010004387">
    <property type="protein sequence ID" value="CAB1458425.1"/>
    <property type="molecule type" value="Genomic_DNA"/>
</dbReference>
<organism evidence="2 3">
    <name type="scientific">Pleuronectes platessa</name>
    <name type="common">European plaice</name>
    <dbReference type="NCBI Taxonomy" id="8262"/>
    <lineage>
        <taxon>Eukaryota</taxon>
        <taxon>Metazoa</taxon>
        <taxon>Chordata</taxon>
        <taxon>Craniata</taxon>
        <taxon>Vertebrata</taxon>
        <taxon>Euteleostomi</taxon>
        <taxon>Actinopterygii</taxon>
        <taxon>Neopterygii</taxon>
        <taxon>Teleostei</taxon>
        <taxon>Neoteleostei</taxon>
        <taxon>Acanthomorphata</taxon>
        <taxon>Carangaria</taxon>
        <taxon>Pleuronectiformes</taxon>
        <taxon>Pleuronectoidei</taxon>
        <taxon>Pleuronectidae</taxon>
        <taxon>Pleuronectes</taxon>
    </lineage>
</organism>
<dbReference type="Proteomes" id="UP001153269">
    <property type="component" value="Unassembled WGS sequence"/>
</dbReference>
<dbReference type="GO" id="GO:0030286">
    <property type="term" value="C:dynein complex"/>
    <property type="evidence" value="ECO:0007669"/>
    <property type="project" value="InterPro"/>
</dbReference>
<gene>
    <name evidence="2" type="ORF">PLEPLA_LOCUS46255</name>
</gene>
<dbReference type="AlphaFoldDB" id="A0A9N7W1R4"/>
<reference evidence="2" key="1">
    <citation type="submission" date="2020-03" db="EMBL/GenBank/DDBJ databases">
        <authorList>
            <person name="Weist P."/>
        </authorList>
    </citation>
    <scope>NUCLEOTIDE SEQUENCE</scope>
</reference>
<name>A0A9N7W1R4_PLEPL</name>
<keyword evidence="3" id="KW-1185">Reference proteome</keyword>
<accession>A0A9N7W1R4</accession>
<dbReference type="InterPro" id="IPR041228">
    <property type="entry name" value="Dynein_C"/>
</dbReference>
<evidence type="ECO:0000313" key="3">
    <source>
        <dbReference type="Proteomes" id="UP001153269"/>
    </source>
</evidence>
<dbReference type="PANTHER" id="PTHR22878:SF71">
    <property type="entry name" value="DYNEIN, AXONEMAL, HEAVY CHAIN 3"/>
    <property type="match status" value="1"/>
</dbReference>
<dbReference type="GO" id="GO:0051959">
    <property type="term" value="F:dynein light intermediate chain binding"/>
    <property type="evidence" value="ECO:0007669"/>
    <property type="project" value="InterPro"/>
</dbReference>
<dbReference type="GO" id="GO:0045505">
    <property type="term" value="F:dynein intermediate chain binding"/>
    <property type="evidence" value="ECO:0007669"/>
    <property type="project" value="InterPro"/>
</dbReference>
<dbReference type="Pfam" id="PF18199">
    <property type="entry name" value="Dynein_C"/>
    <property type="match status" value="1"/>
</dbReference>
<sequence>MVGMILNHREGDAESLSARGGQKTAPRLPHVVRVSLVHIQKALRGQIAMSAELENIFNSMLVGKVPATRAAKSYSPLKPLGSFVRDLLARLQFLQDSLSNALQKAPSRENSMIILLLMKIEK</sequence>
<evidence type="ECO:0000313" key="2">
    <source>
        <dbReference type="EMBL" id="CAB1458425.1"/>
    </source>
</evidence>
<protein>
    <recommendedName>
        <fullName evidence="1">Dynein heavy chain C-terminal domain-containing protein</fullName>
    </recommendedName>
</protein>
<dbReference type="Gene3D" id="1.20.1270.280">
    <property type="match status" value="1"/>
</dbReference>